<accession>A0ABP7SSM5</accession>
<proteinExistence type="predicted"/>
<dbReference type="Proteomes" id="UP001500456">
    <property type="component" value="Unassembled WGS sequence"/>
</dbReference>
<name>A0ABP7SSM5_9ACTN</name>
<comment type="caution">
    <text evidence="1">The sequence shown here is derived from an EMBL/GenBank/DDBJ whole genome shotgun (WGS) entry which is preliminary data.</text>
</comment>
<keyword evidence="2" id="KW-1185">Reference proteome</keyword>
<reference evidence="2" key="1">
    <citation type="journal article" date="2019" name="Int. J. Syst. Evol. Microbiol.">
        <title>The Global Catalogue of Microorganisms (GCM) 10K type strain sequencing project: providing services to taxonomists for standard genome sequencing and annotation.</title>
        <authorList>
            <consortium name="The Broad Institute Genomics Platform"/>
            <consortium name="The Broad Institute Genome Sequencing Center for Infectious Disease"/>
            <person name="Wu L."/>
            <person name="Ma J."/>
        </authorList>
    </citation>
    <scope>NUCLEOTIDE SEQUENCE [LARGE SCALE GENOMIC DNA]</scope>
    <source>
        <strain evidence="2">JCM 16924</strain>
    </source>
</reference>
<organism evidence="1 2">
    <name type="scientific">Streptomyces plumbiresistens</name>
    <dbReference type="NCBI Taxonomy" id="511811"/>
    <lineage>
        <taxon>Bacteria</taxon>
        <taxon>Bacillati</taxon>
        <taxon>Actinomycetota</taxon>
        <taxon>Actinomycetes</taxon>
        <taxon>Kitasatosporales</taxon>
        <taxon>Streptomycetaceae</taxon>
        <taxon>Streptomyces</taxon>
    </lineage>
</organism>
<evidence type="ECO:0000313" key="1">
    <source>
        <dbReference type="EMBL" id="GAA4015996.1"/>
    </source>
</evidence>
<evidence type="ECO:0000313" key="2">
    <source>
        <dbReference type="Proteomes" id="UP001500456"/>
    </source>
</evidence>
<dbReference type="Pfam" id="PF25673">
    <property type="entry name" value="Terminase_7"/>
    <property type="match status" value="1"/>
</dbReference>
<dbReference type="InterPro" id="IPR057972">
    <property type="entry name" value="Terminase_7"/>
</dbReference>
<protein>
    <submittedName>
        <fullName evidence="1">Uncharacterized protein</fullName>
    </submittedName>
</protein>
<gene>
    <name evidence="1" type="ORF">GCM10022232_68890</name>
</gene>
<sequence>MAVQSRTLRGNYAARQDKIQPIMIDPVCSLPIPALPAGRTWTEREYQRWQELWSSGAANLWSEDVVGVVAVFVVLESQFLNGRISAGVLGEFRQIAEQLALTPASRIRLNIRVREADAND</sequence>
<dbReference type="EMBL" id="BAAAZX010000024">
    <property type="protein sequence ID" value="GAA4015996.1"/>
    <property type="molecule type" value="Genomic_DNA"/>
</dbReference>
<dbReference type="RefSeq" id="WP_345568763.1">
    <property type="nucleotide sequence ID" value="NZ_BAAAZX010000024.1"/>
</dbReference>